<sequence length="460" mass="49440">MKAVVDIVIIGAGMAGLCASVEAAAAGASVIVLEKQPQIGGSSLLSGCFMAFAGTEFQKQHGITDSADSLIEDMLQVGQYKNDRTLVETYGQHQLETYNWLVNQGVQFIDCQAVSGHTNPRGHTIVPNQAIDMLKSRAIEHGAKIYTDAVVTRLEKRNERVEQVHVTYRGHSYVVEARKGIIIASGGFSRSEDLLEHFAPGLTNTIRLGGVGNTGDGIRLACEQGAWLRDTPYLKGTYGFHPSSTNDNKRQAHTFYKGGIIVNEQGDRFVNESISYKLLGDAALQQSDQSTFQIWDQTVMDKGVKGDALYDFASLEELGLMERSESIEALATIIGVPPSSLQQTISSYNEAVDTGNDVLGRTTLTHTFGKPTKIITAPFYAMNTSTAMLATYAGVTVNEKAEVLNPFNESIPGLFAAGEVVGGFHGAGYMTGSSLGKAAIFGRIAAKQAIQQSNVEEALV</sequence>
<evidence type="ECO:0000256" key="4">
    <source>
        <dbReference type="ARBA" id="ARBA00023002"/>
    </source>
</evidence>
<evidence type="ECO:0000256" key="1">
    <source>
        <dbReference type="ARBA" id="ARBA00001974"/>
    </source>
</evidence>
<comment type="similarity">
    <text evidence="5">Belongs to the FAD-dependent oxidoreductase 2 family. FRD/SDH subfamily.</text>
</comment>
<keyword evidence="8" id="KW-1185">Reference proteome</keyword>
<dbReference type="InterPro" id="IPR050315">
    <property type="entry name" value="FAD-oxidoreductase_2"/>
</dbReference>
<name>A0A1I6AZD6_9BACI</name>
<dbReference type="GO" id="GO:0010181">
    <property type="term" value="F:FMN binding"/>
    <property type="evidence" value="ECO:0007669"/>
    <property type="project" value="InterPro"/>
</dbReference>
<dbReference type="RefSeq" id="WP_093538367.1">
    <property type="nucleotide sequence ID" value="NZ_CP183885.1"/>
</dbReference>
<proteinExistence type="inferred from homology"/>
<dbReference type="SUPFAM" id="SSF56425">
    <property type="entry name" value="Succinate dehydrogenase/fumarate reductase flavoprotein, catalytic domain"/>
    <property type="match status" value="1"/>
</dbReference>
<dbReference type="STRING" id="126156.SAMN05421670_0007"/>
<evidence type="ECO:0000256" key="5">
    <source>
        <dbReference type="RuleBase" id="RU366062"/>
    </source>
</evidence>
<protein>
    <submittedName>
        <fullName evidence="7">Fumarate reductase flavoprotein subunit</fullName>
    </submittedName>
</protein>
<dbReference type="OrthoDB" id="9806724at2"/>
<dbReference type="InterPro" id="IPR036188">
    <property type="entry name" value="FAD/NAD-bd_sf"/>
</dbReference>
<keyword evidence="4 5" id="KW-0560">Oxidoreductase</keyword>
<dbReference type="PANTHER" id="PTHR43400">
    <property type="entry name" value="FUMARATE REDUCTASE"/>
    <property type="match status" value="1"/>
</dbReference>
<accession>A0A1I6AZD6</accession>
<evidence type="ECO:0000256" key="3">
    <source>
        <dbReference type="ARBA" id="ARBA00022827"/>
    </source>
</evidence>
<evidence type="ECO:0000313" key="8">
    <source>
        <dbReference type="Proteomes" id="UP000198734"/>
    </source>
</evidence>
<dbReference type="EMBL" id="FOXU01000010">
    <property type="protein sequence ID" value="SFQ74030.1"/>
    <property type="molecule type" value="Genomic_DNA"/>
</dbReference>
<keyword evidence="2 5" id="KW-0285">Flavoprotein</keyword>
<dbReference type="InterPro" id="IPR027477">
    <property type="entry name" value="Succ_DH/fumarate_Rdtase_cat_sf"/>
</dbReference>
<dbReference type="PANTHER" id="PTHR43400:SF7">
    <property type="entry name" value="FAD-DEPENDENT OXIDOREDUCTASE 2 FAD BINDING DOMAIN-CONTAINING PROTEIN"/>
    <property type="match status" value="1"/>
</dbReference>
<dbReference type="InterPro" id="IPR003953">
    <property type="entry name" value="FAD-dep_OxRdtase_2_FAD-bd"/>
</dbReference>
<keyword evidence="3 5" id="KW-0274">FAD</keyword>
<gene>
    <name evidence="7" type="ORF">SAMN05421670_0007</name>
</gene>
<dbReference type="AlphaFoldDB" id="A0A1I6AZD6"/>
<dbReference type="Gene3D" id="3.50.50.60">
    <property type="entry name" value="FAD/NAD(P)-binding domain"/>
    <property type="match status" value="1"/>
</dbReference>
<dbReference type="NCBIfam" id="TIGR01813">
    <property type="entry name" value="flavo_cyto_c"/>
    <property type="match status" value="1"/>
</dbReference>
<dbReference type="Pfam" id="PF00890">
    <property type="entry name" value="FAD_binding_2"/>
    <property type="match status" value="1"/>
</dbReference>
<dbReference type="InterPro" id="IPR010960">
    <property type="entry name" value="Flavocytochrome_c"/>
</dbReference>
<dbReference type="Gene3D" id="3.90.700.10">
    <property type="entry name" value="Succinate dehydrogenase/fumarate reductase flavoprotein, catalytic domain"/>
    <property type="match status" value="1"/>
</dbReference>
<evidence type="ECO:0000313" key="7">
    <source>
        <dbReference type="EMBL" id="SFQ74030.1"/>
    </source>
</evidence>
<evidence type="ECO:0000259" key="6">
    <source>
        <dbReference type="Pfam" id="PF00890"/>
    </source>
</evidence>
<feature type="domain" description="FAD-dependent oxidoreductase 2 FAD-binding" evidence="6">
    <location>
        <begin position="6"/>
        <end position="435"/>
    </location>
</feature>
<comment type="cofactor">
    <cofactor evidence="1">
        <name>FAD</name>
        <dbReference type="ChEBI" id="CHEBI:57692"/>
    </cofactor>
</comment>
<dbReference type="SUPFAM" id="SSF51905">
    <property type="entry name" value="FAD/NAD(P)-binding domain"/>
    <property type="match status" value="1"/>
</dbReference>
<dbReference type="PRINTS" id="PR00368">
    <property type="entry name" value="FADPNR"/>
</dbReference>
<organism evidence="7 8">
    <name type="scientific">Psychrobacillus psychrotolerans</name>
    <dbReference type="NCBI Taxonomy" id="126156"/>
    <lineage>
        <taxon>Bacteria</taxon>
        <taxon>Bacillati</taxon>
        <taxon>Bacillota</taxon>
        <taxon>Bacilli</taxon>
        <taxon>Bacillales</taxon>
        <taxon>Bacillaceae</taxon>
        <taxon>Psychrobacillus</taxon>
    </lineage>
</organism>
<evidence type="ECO:0000256" key="2">
    <source>
        <dbReference type="ARBA" id="ARBA00022630"/>
    </source>
</evidence>
<dbReference type="Proteomes" id="UP000198734">
    <property type="component" value="Unassembled WGS sequence"/>
</dbReference>
<dbReference type="PRINTS" id="PR00411">
    <property type="entry name" value="PNDRDTASEI"/>
</dbReference>
<reference evidence="8" key="1">
    <citation type="submission" date="2016-10" db="EMBL/GenBank/DDBJ databases">
        <authorList>
            <person name="Varghese N."/>
            <person name="Submissions S."/>
        </authorList>
    </citation>
    <scope>NUCLEOTIDE SEQUENCE [LARGE SCALE GENOMIC DNA]</scope>
    <source>
        <strain evidence="8">DSM 11706</strain>
    </source>
</reference>
<dbReference type="GO" id="GO:0033765">
    <property type="term" value="F:steroid dehydrogenase activity, acting on the CH-CH group of donors"/>
    <property type="evidence" value="ECO:0007669"/>
    <property type="project" value="UniProtKB-ARBA"/>
</dbReference>